<dbReference type="SUPFAM" id="SSF53448">
    <property type="entry name" value="Nucleotide-diphospho-sugar transferases"/>
    <property type="match status" value="1"/>
</dbReference>
<dbReference type="EMBL" id="MU129034">
    <property type="protein sequence ID" value="KAF9509483.1"/>
    <property type="molecule type" value="Genomic_DNA"/>
</dbReference>
<keyword evidence="4" id="KW-0812">Transmembrane</keyword>
<comment type="caution">
    <text evidence="5">The sequence shown here is derived from an EMBL/GenBank/DDBJ whole genome shotgun (WGS) entry which is preliminary data.</text>
</comment>
<dbReference type="InterPro" id="IPR007577">
    <property type="entry name" value="GlycoTrfase_DXD_sugar-bd_CS"/>
</dbReference>
<dbReference type="Gene3D" id="3.90.550.20">
    <property type="match status" value="1"/>
</dbReference>
<gene>
    <name evidence="5" type="ORF">BS47DRAFT_1349152</name>
</gene>
<dbReference type="AlphaFoldDB" id="A0A9P6DSH0"/>
<comment type="similarity">
    <text evidence="1">Belongs to the glycosyltransferase 32 family.</text>
</comment>
<dbReference type="GO" id="GO:0051999">
    <property type="term" value="P:mannosyl-inositol phosphorylceramide biosynthetic process"/>
    <property type="evidence" value="ECO:0007669"/>
    <property type="project" value="TreeGrafter"/>
</dbReference>
<sequence>MLWTDKGSRDFIAREYSWFLPTFDGYKYPIQRADAIRYFVLHYYGGIYLDLDVGCLRPLDPLLTYPVILAKTIPVGVSNDLMFSAKEHPFMAQTIHNLITFDHNWILNYPTVMFSTGPMFVSAQYGLYTASHPASSTAPGGEVRILSKALYGKNAKPGEAPHAFFSHHYGSSWHADDAAFITFLGTWGRILMRIGIVVLVLGLLRVYWVKRGSHGGIRRRWISARHDLWPLRFDHLRHRSTPSGESVDLGYFSYSSSTPDTTSPNSPDIGFSDPTSPSDGTHLSLLPISFDTSPGSPAPSSTSTPPEMPDRPTATVADVFRRAGTWVVGVPTYFSSSRSARRGLRDAAAAYSRLGRGRSRSNLPAHTRGGSDSVVTLLPAIFTPAPSTSSDPMSARRERHFRSAKAEEAGFNLPVSDDLGSGRAGSSEGRPGTPLESRYSNFRPELAHPSPLLIDPLGGSDVRTTRSASASMAEGLPPPYRSSGGRSPSHERNP</sequence>
<feature type="transmembrane region" description="Helical" evidence="4">
    <location>
        <begin position="190"/>
        <end position="209"/>
    </location>
</feature>
<accession>A0A9P6DSH0</accession>
<dbReference type="GO" id="GO:0000030">
    <property type="term" value="F:mannosyltransferase activity"/>
    <property type="evidence" value="ECO:0007669"/>
    <property type="project" value="TreeGrafter"/>
</dbReference>
<evidence type="ECO:0000256" key="3">
    <source>
        <dbReference type="SAM" id="MobiDB-lite"/>
    </source>
</evidence>
<keyword evidence="4" id="KW-0472">Membrane</keyword>
<keyword evidence="6" id="KW-1185">Reference proteome</keyword>
<keyword evidence="4" id="KW-1133">Transmembrane helix</keyword>
<dbReference type="InterPro" id="IPR051706">
    <property type="entry name" value="Glycosyltransferase_domain"/>
</dbReference>
<evidence type="ECO:0000313" key="5">
    <source>
        <dbReference type="EMBL" id="KAF9509483.1"/>
    </source>
</evidence>
<feature type="region of interest" description="Disordered" evidence="3">
    <location>
        <begin position="383"/>
        <end position="494"/>
    </location>
</feature>
<feature type="region of interest" description="Disordered" evidence="3">
    <location>
        <begin position="258"/>
        <end position="312"/>
    </location>
</feature>
<feature type="compositionally biased region" description="Low complexity" evidence="3">
    <location>
        <begin position="292"/>
        <end position="305"/>
    </location>
</feature>
<name>A0A9P6DSH0_9AGAM</name>
<dbReference type="PANTHER" id="PTHR32385">
    <property type="entry name" value="MANNOSYL PHOSPHORYLINOSITOL CERAMIDE SYNTHASE"/>
    <property type="match status" value="1"/>
</dbReference>
<dbReference type="OrthoDB" id="3647at2759"/>
<proteinExistence type="inferred from homology"/>
<protein>
    <submittedName>
        <fullName evidence="5">Glycosyltransferase family 32 protein</fullName>
    </submittedName>
</protein>
<dbReference type="InterPro" id="IPR029044">
    <property type="entry name" value="Nucleotide-diphossugar_trans"/>
</dbReference>
<dbReference type="Pfam" id="PF04488">
    <property type="entry name" value="Gly_transf_sug"/>
    <property type="match status" value="1"/>
</dbReference>
<evidence type="ECO:0000256" key="2">
    <source>
        <dbReference type="ARBA" id="ARBA00022679"/>
    </source>
</evidence>
<reference evidence="5" key="1">
    <citation type="journal article" date="2020" name="Nat. Commun.">
        <title>Large-scale genome sequencing of mycorrhizal fungi provides insights into the early evolution of symbiotic traits.</title>
        <authorList>
            <person name="Miyauchi S."/>
            <person name="Kiss E."/>
            <person name="Kuo A."/>
            <person name="Drula E."/>
            <person name="Kohler A."/>
            <person name="Sanchez-Garcia M."/>
            <person name="Morin E."/>
            <person name="Andreopoulos B."/>
            <person name="Barry K.W."/>
            <person name="Bonito G."/>
            <person name="Buee M."/>
            <person name="Carver A."/>
            <person name="Chen C."/>
            <person name="Cichocki N."/>
            <person name="Clum A."/>
            <person name="Culley D."/>
            <person name="Crous P.W."/>
            <person name="Fauchery L."/>
            <person name="Girlanda M."/>
            <person name="Hayes R.D."/>
            <person name="Keri Z."/>
            <person name="LaButti K."/>
            <person name="Lipzen A."/>
            <person name="Lombard V."/>
            <person name="Magnuson J."/>
            <person name="Maillard F."/>
            <person name="Murat C."/>
            <person name="Nolan M."/>
            <person name="Ohm R.A."/>
            <person name="Pangilinan J."/>
            <person name="Pereira M.F."/>
            <person name="Perotto S."/>
            <person name="Peter M."/>
            <person name="Pfister S."/>
            <person name="Riley R."/>
            <person name="Sitrit Y."/>
            <person name="Stielow J.B."/>
            <person name="Szollosi G."/>
            <person name="Zifcakova L."/>
            <person name="Stursova M."/>
            <person name="Spatafora J.W."/>
            <person name="Tedersoo L."/>
            <person name="Vaario L.M."/>
            <person name="Yamada A."/>
            <person name="Yan M."/>
            <person name="Wang P."/>
            <person name="Xu J."/>
            <person name="Bruns T."/>
            <person name="Baldrian P."/>
            <person name="Vilgalys R."/>
            <person name="Dunand C."/>
            <person name="Henrissat B."/>
            <person name="Grigoriev I.V."/>
            <person name="Hibbett D."/>
            <person name="Nagy L.G."/>
            <person name="Martin F.M."/>
        </authorList>
    </citation>
    <scope>NUCLEOTIDE SEQUENCE</scope>
    <source>
        <strain evidence="5">UP504</strain>
    </source>
</reference>
<evidence type="ECO:0000256" key="1">
    <source>
        <dbReference type="ARBA" id="ARBA00009003"/>
    </source>
</evidence>
<organism evidence="5 6">
    <name type="scientific">Hydnum rufescens UP504</name>
    <dbReference type="NCBI Taxonomy" id="1448309"/>
    <lineage>
        <taxon>Eukaryota</taxon>
        <taxon>Fungi</taxon>
        <taxon>Dikarya</taxon>
        <taxon>Basidiomycota</taxon>
        <taxon>Agaricomycotina</taxon>
        <taxon>Agaricomycetes</taxon>
        <taxon>Cantharellales</taxon>
        <taxon>Hydnaceae</taxon>
        <taxon>Hydnum</taxon>
    </lineage>
</organism>
<feature type="compositionally biased region" description="Low complexity" evidence="3">
    <location>
        <begin position="258"/>
        <end position="267"/>
    </location>
</feature>
<evidence type="ECO:0000256" key="4">
    <source>
        <dbReference type="SAM" id="Phobius"/>
    </source>
</evidence>
<dbReference type="GO" id="GO:0016020">
    <property type="term" value="C:membrane"/>
    <property type="evidence" value="ECO:0007669"/>
    <property type="project" value="GOC"/>
</dbReference>
<evidence type="ECO:0000313" key="6">
    <source>
        <dbReference type="Proteomes" id="UP000886523"/>
    </source>
</evidence>
<dbReference type="Proteomes" id="UP000886523">
    <property type="component" value="Unassembled WGS sequence"/>
</dbReference>
<dbReference type="PANTHER" id="PTHR32385:SF15">
    <property type="entry name" value="INOSITOL PHOSPHOCERAMIDE MANNOSYLTRANSFERASE 1"/>
    <property type="match status" value="1"/>
</dbReference>
<keyword evidence="2" id="KW-0808">Transferase</keyword>